<comment type="caution">
    <text evidence="1">The sequence shown here is derived from an EMBL/GenBank/DDBJ whole genome shotgun (WGS) entry which is preliminary data.</text>
</comment>
<reference evidence="1" key="2">
    <citation type="submission" date="2020-09" db="EMBL/GenBank/DDBJ databases">
        <authorList>
            <person name="Sun Q."/>
            <person name="Zhou Y."/>
        </authorList>
    </citation>
    <scope>NUCLEOTIDE SEQUENCE</scope>
    <source>
        <strain evidence="1">CGMCC 1.12987</strain>
    </source>
</reference>
<dbReference type="Proteomes" id="UP000644756">
    <property type="component" value="Unassembled WGS sequence"/>
</dbReference>
<proteinExistence type="predicted"/>
<protein>
    <submittedName>
        <fullName evidence="1">Uncharacterized protein</fullName>
    </submittedName>
</protein>
<accession>A0A917D2M8</accession>
<dbReference type="AlphaFoldDB" id="A0A917D2M8"/>
<evidence type="ECO:0000313" key="2">
    <source>
        <dbReference type="Proteomes" id="UP000644756"/>
    </source>
</evidence>
<gene>
    <name evidence="1" type="ORF">GCM10010916_21950</name>
</gene>
<reference evidence="1" key="1">
    <citation type="journal article" date="2014" name="Int. J. Syst. Evol. Microbiol.">
        <title>Complete genome sequence of Corynebacterium casei LMG S-19264T (=DSM 44701T), isolated from a smear-ripened cheese.</title>
        <authorList>
            <consortium name="US DOE Joint Genome Institute (JGI-PGF)"/>
            <person name="Walter F."/>
            <person name="Albersmeier A."/>
            <person name="Kalinowski J."/>
            <person name="Ruckert C."/>
        </authorList>
    </citation>
    <scope>NUCLEOTIDE SEQUENCE</scope>
    <source>
        <strain evidence="1">CGMCC 1.12987</strain>
    </source>
</reference>
<sequence>MDDSRARRSYLLRLYIAKCMTNLGGTTEDSTFRPSTQSAVLGMKGFFVADYDPKPYKGLGEEEDDERTQCNA</sequence>
<organism evidence="1 2">
    <name type="scientific">Paenibacillus abyssi</name>
    <dbReference type="NCBI Taxonomy" id="1340531"/>
    <lineage>
        <taxon>Bacteria</taxon>
        <taxon>Bacillati</taxon>
        <taxon>Bacillota</taxon>
        <taxon>Bacilli</taxon>
        <taxon>Bacillales</taxon>
        <taxon>Paenibacillaceae</taxon>
        <taxon>Paenibacillus</taxon>
    </lineage>
</organism>
<dbReference type="EMBL" id="BMGR01000006">
    <property type="protein sequence ID" value="GGG04517.1"/>
    <property type="molecule type" value="Genomic_DNA"/>
</dbReference>
<keyword evidence="2" id="KW-1185">Reference proteome</keyword>
<name>A0A917D2M8_9BACL</name>
<evidence type="ECO:0000313" key="1">
    <source>
        <dbReference type="EMBL" id="GGG04517.1"/>
    </source>
</evidence>